<evidence type="ECO:0008006" key="3">
    <source>
        <dbReference type="Google" id="ProtNLM"/>
    </source>
</evidence>
<reference evidence="1 2" key="1">
    <citation type="submission" date="2022-08" db="EMBL/GenBank/DDBJ databases">
        <title>Reclassification of Massilia species as members of the genera Telluria, Duganella, Pseudoduganella, Mokoshia gen. nov. and Zemynaea gen. nov. using orthogonal and non-orthogonal genome-based approaches.</title>
        <authorList>
            <person name="Bowman J.P."/>
        </authorList>
    </citation>
    <scope>NUCLEOTIDE SEQUENCE [LARGE SCALE GENOMIC DNA]</scope>
    <source>
        <strain evidence="1 2">JCM 31316</strain>
    </source>
</reference>
<protein>
    <recommendedName>
        <fullName evidence="3">Replication initiation protein</fullName>
    </recommendedName>
</protein>
<dbReference type="EMBL" id="JANUGW010000032">
    <property type="protein sequence ID" value="MCS0585316.1"/>
    <property type="molecule type" value="Genomic_DNA"/>
</dbReference>
<dbReference type="Proteomes" id="UP001204151">
    <property type="component" value="Unassembled WGS sequence"/>
</dbReference>
<evidence type="ECO:0000313" key="2">
    <source>
        <dbReference type="Proteomes" id="UP001204151"/>
    </source>
</evidence>
<dbReference type="RefSeq" id="WP_258819843.1">
    <property type="nucleotide sequence ID" value="NZ_JANUGW010000032.1"/>
</dbReference>
<gene>
    <name evidence="1" type="ORF">NX784_27425</name>
</gene>
<evidence type="ECO:0000313" key="1">
    <source>
        <dbReference type="EMBL" id="MCS0585316.1"/>
    </source>
</evidence>
<proteinExistence type="predicted"/>
<keyword evidence="2" id="KW-1185">Reference proteome</keyword>
<organism evidence="1 2">
    <name type="scientific">Massilia pinisoli</name>
    <dbReference type="NCBI Taxonomy" id="1772194"/>
    <lineage>
        <taxon>Bacteria</taxon>
        <taxon>Pseudomonadati</taxon>
        <taxon>Pseudomonadota</taxon>
        <taxon>Betaproteobacteria</taxon>
        <taxon>Burkholderiales</taxon>
        <taxon>Oxalobacteraceae</taxon>
        <taxon>Telluria group</taxon>
        <taxon>Massilia</taxon>
    </lineage>
</organism>
<comment type="caution">
    <text evidence="1">The sequence shown here is derived from an EMBL/GenBank/DDBJ whole genome shotgun (WGS) entry which is preliminary data.</text>
</comment>
<name>A0ABT1ZZQ6_9BURK</name>
<sequence length="188" mass="21943">MKYETVITRRNGGNHNPPATKKAWKWLDVCSKEYRSPRLYHLVFCAYKELAAYMGYQGYRTNKALLKDLMQRLRRKGIRCSYRACREIDEGPKGDHLHVFLCCEAAVANPAQVLNLTTDGWLYRYAKDVGAYVHLNEPKDPMHSGQRYMSLPPSKPEKILDAKVWITYLFKRRTKPDYGEIYTSSRTL</sequence>
<accession>A0ABT1ZZQ6</accession>